<gene>
    <name evidence="6" type="ORF">JFL75_11060</name>
</gene>
<dbReference type="PANTHER" id="PTHR43401:SF5">
    <property type="entry name" value="ALCOHOL DEHYDROGENASE-RELATED"/>
    <property type="match status" value="1"/>
</dbReference>
<dbReference type="AlphaFoldDB" id="A0A7T7XJU9"/>
<dbReference type="InterPro" id="IPR020843">
    <property type="entry name" value="ER"/>
</dbReference>
<comment type="cofactor">
    <cofactor evidence="4">
        <name>Zn(2+)</name>
        <dbReference type="ChEBI" id="CHEBI:29105"/>
    </cofactor>
</comment>
<evidence type="ECO:0000259" key="5">
    <source>
        <dbReference type="SMART" id="SM00829"/>
    </source>
</evidence>
<dbReference type="InterPro" id="IPR011032">
    <property type="entry name" value="GroES-like_sf"/>
</dbReference>
<dbReference type="PROSITE" id="PS00059">
    <property type="entry name" value="ADH_ZINC"/>
    <property type="match status" value="1"/>
</dbReference>
<dbReference type="SUPFAM" id="SSF50129">
    <property type="entry name" value="GroES-like"/>
    <property type="match status" value="1"/>
</dbReference>
<feature type="domain" description="Enoyl reductase (ER)" evidence="5">
    <location>
        <begin position="12"/>
        <end position="346"/>
    </location>
</feature>
<dbReference type="Gene3D" id="3.90.180.10">
    <property type="entry name" value="Medium-chain alcohol dehydrogenases, catalytic domain"/>
    <property type="match status" value="1"/>
</dbReference>
<dbReference type="Gene3D" id="3.40.50.720">
    <property type="entry name" value="NAD(P)-binding Rossmann-like Domain"/>
    <property type="match status" value="1"/>
</dbReference>
<keyword evidence="3" id="KW-0560">Oxidoreductase</keyword>
<dbReference type="Pfam" id="PF08240">
    <property type="entry name" value="ADH_N"/>
    <property type="match status" value="1"/>
</dbReference>
<keyword evidence="1 4" id="KW-0479">Metal-binding</keyword>
<dbReference type="GO" id="GO:0008270">
    <property type="term" value="F:zinc ion binding"/>
    <property type="evidence" value="ECO:0007669"/>
    <property type="project" value="InterPro"/>
</dbReference>
<evidence type="ECO:0000256" key="1">
    <source>
        <dbReference type="ARBA" id="ARBA00022723"/>
    </source>
</evidence>
<keyword evidence="7" id="KW-1185">Reference proteome</keyword>
<dbReference type="EMBL" id="CP067089">
    <property type="protein sequence ID" value="QQO07498.1"/>
    <property type="molecule type" value="Genomic_DNA"/>
</dbReference>
<evidence type="ECO:0000256" key="2">
    <source>
        <dbReference type="ARBA" id="ARBA00022833"/>
    </source>
</evidence>
<dbReference type="Pfam" id="PF00107">
    <property type="entry name" value="ADH_zinc_N"/>
    <property type="match status" value="1"/>
</dbReference>
<keyword evidence="2 4" id="KW-0862">Zinc</keyword>
<dbReference type="CDD" id="cd08239">
    <property type="entry name" value="THR_DH_like"/>
    <property type="match status" value="1"/>
</dbReference>
<dbReference type="KEGG" id="bhc:JFL75_11060"/>
<dbReference type="InterPro" id="IPR036291">
    <property type="entry name" value="NAD(P)-bd_dom_sf"/>
</dbReference>
<protein>
    <submittedName>
        <fullName evidence="6">Zinc-binding dehydrogenase</fullName>
    </submittedName>
</protein>
<dbReference type="SUPFAM" id="SSF51735">
    <property type="entry name" value="NAD(P)-binding Rossmann-fold domains"/>
    <property type="match status" value="1"/>
</dbReference>
<organism evidence="6 7">
    <name type="scientific">Breznakiella homolactica</name>
    <dbReference type="NCBI Taxonomy" id="2798577"/>
    <lineage>
        <taxon>Bacteria</taxon>
        <taxon>Pseudomonadati</taxon>
        <taxon>Spirochaetota</taxon>
        <taxon>Spirochaetia</taxon>
        <taxon>Spirochaetales</taxon>
        <taxon>Breznakiellaceae</taxon>
        <taxon>Breznakiella</taxon>
    </lineage>
</organism>
<dbReference type="InterPro" id="IPR013154">
    <property type="entry name" value="ADH-like_N"/>
</dbReference>
<dbReference type="GO" id="GO:0016616">
    <property type="term" value="F:oxidoreductase activity, acting on the CH-OH group of donors, NAD or NADP as acceptor"/>
    <property type="evidence" value="ECO:0007669"/>
    <property type="project" value="UniProtKB-ARBA"/>
</dbReference>
<dbReference type="SMART" id="SM00829">
    <property type="entry name" value="PKS_ER"/>
    <property type="match status" value="1"/>
</dbReference>
<evidence type="ECO:0000313" key="6">
    <source>
        <dbReference type="EMBL" id="QQO07498.1"/>
    </source>
</evidence>
<dbReference type="RefSeq" id="WP_215624803.1">
    <property type="nucleotide sequence ID" value="NZ_CP067089.2"/>
</dbReference>
<dbReference type="PANTHER" id="PTHR43401">
    <property type="entry name" value="L-THREONINE 3-DEHYDROGENASE"/>
    <property type="match status" value="1"/>
</dbReference>
<evidence type="ECO:0000256" key="3">
    <source>
        <dbReference type="ARBA" id="ARBA00023002"/>
    </source>
</evidence>
<accession>A0A7T7XJU9</accession>
<dbReference type="InterPro" id="IPR002328">
    <property type="entry name" value="ADH_Zn_CS"/>
</dbReference>
<dbReference type="Proteomes" id="UP000595917">
    <property type="component" value="Chromosome"/>
</dbReference>
<proteinExistence type="inferred from homology"/>
<evidence type="ECO:0000256" key="4">
    <source>
        <dbReference type="RuleBase" id="RU361277"/>
    </source>
</evidence>
<reference evidence="6" key="1">
    <citation type="submission" date="2021-01" db="EMBL/GenBank/DDBJ databases">
        <title>Description of Breznakiella homolactica.</title>
        <authorList>
            <person name="Song Y."/>
            <person name="Brune A."/>
        </authorList>
    </citation>
    <scope>NUCLEOTIDE SEQUENCE</scope>
    <source>
        <strain evidence="6">RmG30</strain>
    </source>
</reference>
<dbReference type="InterPro" id="IPR013149">
    <property type="entry name" value="ADH-like_C"/>
</dbReference>
<evidence type="ECO:0000313" key="7">
    <source>
        <dbReference type="Proteomes" id="UP000595917"/>
    </source>
</evidence>
<dbReference type="InterPro" id="IPR050129">
    <property type="entry name" value="Zn_alcohol_dh"/>
</dbReference>
<name>A0A7T7XJU9_9SPIR</name>
<sequence length="353" mass="38246">MEGTMKGAYLPGNSTAVLKDCPIPTPGWGQVLVKTKSSTICGSDIRCIYREHVGKGPEGYQNVIAGHEPCGQVVEEGPGVRRFKKGSRVIVYHISGCGVCHDCRMGYMISCSSPLRAAYGWQRDGGMAEYILCDEKDLVELPDELTYTDGAQVACGFGTVYEAIEKVGVSGNDAVLVVGLGPVGLATLMLCRVLGAQKLIGIEGIPERIELAKKLNLVDHVLSPSESNPDEVKALTGGKGVERSFDCSASDPGRATAIRAARQWGKIAFVGEGGTVHFNPSPDIIHDQKIIYGSWVTSIWRMEDLVERLVRWNIHPEDLVTHRFSLDNVADAYTLMEKGTCGKVAVCFDEELK</sequence>
<comment type="similarity">
    <text evidence="4">Belongs to the zinc-containing alcohol dehydrogenase family.</text>
</comment>